<evidence type="ECO:0000256" key="4">
    <source>
        <dbReference type="ARBA" id="ARBA00022679"/>
    </source>
</evidence>
<evidence type="ECO:0000313" key="13">
    <source>
        <dbReference type="EMBL" id="MBK1619585.1"/>
    </source>
</evidence>
<organism evidence="13 14">
    <name type="scientific">Lamprobacter modestohalophilus</name>
    <dbReference type="NCBI Taxonomy" id="1064514"/>
    <lineage>
        <taxon>Bacteria</taxon>
        <taxon>Pseudomonadati</taxon>
        <taxon>Pseudomonadota</taxon>
        <taxon>Gammaproteobacteria</taxon>
        <taxon>Chromatiales</taxon>
        <taxon>Chromatiaceae</taxon>
        <taxon>Lamprobacter</taxon>
    </lineage>
</organism>
<evidence type="ECO:0000256" key="6">
    <source>
        <dbReference type="ARBA" id="ARBA00022989"/>
    </source>
</evidence>
<proteinExistence type="inferred from homology"/>
<evidence type="ECO:0000256" key="1">
    <source>
        <dbReference type="ARBA" id="ARBA00004141"/>
    </source>
</evidence>
<dbReference type="GO" id="GO:0016780">
    <property type="term" value="F:phosphotransferase activity, for other substituted phosphate groups"/>
    <property type="evidence" value="ECO:0007669"/>
    <property type="project" value="InterPro"/>
</dbReference>
<sequence>MISMGPWTLPNLLSILRLGSAPLLLLLALSEQREAFIWLLALAFLTDAVDGVLARTMGQTSRLGAQLDSWADVAIYTVTAIALWRLWPALVRSEWLAVAAVVVSFVLPALAGLLRFRRFTSYHTLLVKVAVAATFVGLLLMLLGVSVWPFRLAALLAVLAALEEIAITGVLREERSDVVSLWHVLRQQRESVRADAD</sequence>
<feature type="transmembrane region" description="Helical" evidence="12">
    <location>
        <begin position="35"/>
        <end position="57"/>
    </location>
</feature>
<dbReference type="InterPro" id="IPR000462">
    <property type="entry name" value="CDP-OH_P_trans"/>
</dbReference>
<dbReference type="Gene3D" id="1.20.120.1760">
    <property type="match status" value="1"/>
</dbReference>
<accession>A0A9X0W9Q3</accession>
<evidence type="ECO:0000256" key="3">
    <source>
        <dbReference type="ARBA" id="ARBA00022516"/>
    </source>
</evidence>
<dbReference type="InterPro" id="IPR048254">
    <property type="entry name" value="CDP_ALCOHOL_P_TRANSF_CS"/>
</dbReference>
<keyword evidence="5 12" id="KW-0812">Transmembrane</keyword>
<dbReference type="AlphaFoldDB" id="A0A9X0W9Q3"/>
<comment type="subcellular location">
    <subcellularLocation>
        <location evidence="1">Membrane</location>
        <topology evidence="1">Multi-pass membrane protein</topology>
    </subcellularLocation>
</comment>
<dbReference type="EMBL" id="NRRY01000023">
    <property type="protein sequence ID" value="MBK1619585.1"/>
    <property type="molecule type" value="Genomic_DNA"/>
</dbReference>
<keyword evidence="7" id="KW-0443">Lipid metabolism</keyword>
<evidence type="ECO:0000256" key="2">
    <source>
        <dbReference type="ARBA" id="ARBA00010441"/>
    </source>
</evidence>
<evidence type="ECO:0000256" key="12">
    <source>
        <dbReference type="SAM" id="Phobius"/>
    </source>
</evidence>
<dbReference type="InterPro" id="IPR050324">
    <property type="entry name" value="CDP-alcohol_PTase-I"/>
</dbReference>
<keyword evidence="9" id="KW-0594">Phospholipid biosynthesis</keyword>
<dbReference type="GO" id="GO:0016020">
    <property type="term" value="C:membrane"/>
    <property type="evidence" value="ECO:0007669"/>
    <property type="project" value="UniProtKB-SubCell"/>
</dbReference>
<feature type="transmembrane region" description="Helical" evidence="12">
    <location>
        <begin position="125"/>
        <end position="146"/>
    </location>
</feature>
<feature type="transmembrane region" description="Helical" evidence="12">
    <location>
        <begin position="12"/>
        <end position="29"/>
    </location>
</feature>
<feature type="transmembrane region" description="Helical" evidence="12">
    <location>
        <begin position="69"/>
        <end position="87"/>
    </location>
</feature>
<evidence type="ECO:0000313" key="14">
    <source>
        <dbReference type="Proteomes" id="UP001138768"/>
    </source>
</evidence>
<keyword evidence="4 11" id="KW-0808">Transferase</keyword>
<keyword evidence="8 12" id="KW-0472">Membrane</keyword>
<name>A0A9X0W9Q3_9GAMM</name>
<keyword evidence="14" id="KW-1185">Reference proteome</keyword>
<evidence type="ECO:0000256" key="9">
    <source>
        <dbReference type="ARBA" id="ARBA00023209"/>
    </source>
</evidence>
<dbReference type="PANTHER" id="PTHR14269:SF61">
    <property type="entry name" value="CDP-DIACYLGLYCEROL--SERINE O-PHOSPHATIDYLTRANSFERASE"/>
    <property type="match status" value="1"/>
</dbReference>
<keyword evidence="3" id="KW-0444">Lipid biosynthesis</keyword>
<evidence type="ECO:0000256" key="7">
    <source>
        <dbReference type="ARBA" id="ARBA00023098"/>
    </source>
</evidence>
<evidence type="ECO:0008006" key="15">
    <source>
        <dbReference type="Google" id="ProtNLM"/>
    </source>
</evidence>
<keyword evidence="10" id="KW-1208">Phospholipid metabolism</keyword>
<reference evidence="13 14" key="1">
    <citation type="journal article" date="2020" name="Microorganisms">
        <title>Osmotic Adaptation and Compatible Solute Biosynthesis of Phototrophic Bacteria as Revealed from Genome Analyses.</title>
        <authorList>
            <person name="Imhoff J.F."/>
            <person name="Rahn T."/>
            <person name="Kunzel S."/>
            <person name="Keller A."/>
            <person name="Neulinger S.C."/>
        </authorList>
    </citation>
    <scope>NUCLEOTIDE SEQUENCE [LARGE SCALE GENOMIC DNA]</scope>
    <source>
        <strain evidence="13 14">DSM 25653</strain>
    </source>
</reference>
<gene>
    <name evidence="13" type="ORF">CKO42_14280</name>
</gene>
<evidence type="ECO:0000256" key="5">
    <source>
        <dbReference type="ARBA" id="ARBA00022692"/>
    </source>
</evidence>
<evidence type="ECO:0000256" key="11">
    <source>
        <dbReference type="RuleBase" id="RU003750"/>
    </source>
</evidence>
<comment type="similarity">
    <text evidence="2 11">Belongs to the CDP-alcohol phosphatidyltransferase class-I family.</text>
</comment>
<dbReference type="InterPro" id="IPR043130">
    <property type="entry name" value="CDP-OH_PTrfase_TM_dom"/>
</dbReference>
<keyword evidence="6 12" id="KW-1133">Transmembrane helix</keyword>
<feature type="transmembrane region" description="Helical" evidence="12">
    <location>
        <begin position="93"/>
        <end position="113"/>
    </location>
</feature>
<dbReference type="GO" id="GO:0008654">
    <property type="term" value="P:phospholipid biosynthetic process"/>
    <property type="evidence" value="ECO:0007669"/>
    <property type="project" value="UniProtKB-KW"/>
</dbReference>
<evidence type="ECO:0000256" key="10">
    <source>
        <dbReference type="ARBA" id="ARBA00023264"/>
    </source>
</evidence>
<evidence type="ECO:0000256" key="8">
    <source>
        <dbReference type="ARBA" id="ARBA00023136"/>
    </source>
</evidence>
<dbReference type="PANTHER" id="PTHR14269">
    <property type="entry name" value="CDP-DIACYLGLYCEROL--GLYCEROL-3-PHOSPHATE 3-PHOSPHATIDYLTRANSFERASE-RELATED"/>
    <property type="match status" value="1"/>
</dbReference>
<dbReference type="PROSITE" id="PS00379">
    <property type="entry name" value="CDP_ALCOHOL_P_TRANSF"/>
    <property type="match status" value="1"/>
</dbReference>
<dbReference type="Proteomes" id="UP001138768">
    <property type="component" value="Unassembled WGS sequence"/>
</dbReference>
<protein>
    <recommendedName>
        <fullName evidence="15">CDP-alcohol phosphatidyltransferase family protein</fullName>
    </recommendedName>
</protein>
<dbReference type="Pfam" id="PF01066">
    <property type="entry name" value="CDP-OH_P_transf"/>
    <property type="match status" value="1"/>
</dbReference>
<comment type="caution">
    <text evidence="13">The sequence shown here is derived from an EMBL/GenBank/DDBJ whole genome shotgun (WGS) entry which is preliminary data.</text>
</comment>